<evidence type="ECO:0000313" key="2">
    <source>
        <dbReference type="Proteomes" id="UP000321374"/>
    </source>
</evidence>
<evidence type="ECO:0008006" key="3">
    <source>
        <dbReference type="Google" id="ProtNLM"/>
    </source>
</evidence>
<comment type="caution">
    <text evidence="1">The sequence shown here is derived from an EMBL/GenBank/DDBJ whole genome shotgun (WGS) entry which is preliminary data.</text>
</comment>
<dbReference type="STRING" id="1122236.GCA_000378225_00765"/>
<evidence type="ECO:0000313" key="1">
    <source>
        <dbReference type="EMBL" id="TXI37744.1"/>
    </source>
</evidence>
<sequence>MIENVKSFLQDEEGQSMVEYGVTLGAVAAVSYIAVVQLGDKTADLYSWMANHLPGGETGEQGSQQIVRLDADGLISLTGGTDGAVFDTTEHLESGNMKTTLGSEANILGDD</sequence>
<dbReference type="AlphaFoldDB" id="A0A5C7WLZ9"/>
<reference evidence="1 2" key="1">
    <citation type="submission" date="2018-09" db="EMBL/GenBank/DDBJ databases">
        <title>Metagenome Assembled Genomes from an Advanced Water Purification Facility.</title>
        <authorList>
            <person name="Stamps B.W."/>
            <person name="Spear J.R."/>
        </authorList>
    </citation>
    <scope>NUCLEOTIDE SEQUENCE [LARGE SCALE GENOMIC DNA]</scope>
    <source>
        <strain evidence="1">Bin_42_2</strain>
    </source>
</reference>
<name>A0A5C7WLZ9_METME</name>
<organism evidence="1 2">
    <name type="scientific">Methylophilus methylotrophus</name>
    <name type="common">Bacterium W3A1</name>
    <dbReference type="NCBI Taxonomy" id="17"/>
    <lineage>
        <taxon>Bacteria</taxon>
        <taxon>Pseudomonadati</taxon>
        <taxon>Pseudomonadota</taxon>
        <taxon>Betaproteobacteria</taxon>
        <taxon>Nitrosomonadales</taxon>
        <taxon>Methylophilaceae</taxon>
        <taxon>Methylophilus</taxon>
    </lineage>
</organism>
<protein>
    <recommendedName>
        <fullName evidence="3">Flp family type IVb pilin</fullName>
    </recommendedName>
</protein>
<dbReference type="Proteomes" id="UP000321374">
    <property type="component" value="Unassembled WGS sequence"/>
</dbReference>
<gene>
    <name evidence="1" type="ORF">E6Q51_02650</name>
</gene>
<proteinExistence type="predicted"/>
<accession>A0A5C7WLZ9</accession>
<dbReference type="EMBL" id="SSGG01000045">
    <property type="protein sequence ID" value="TXI37744.1"/>
    <property type="molecule type" value="Genomic_DNA"/>
</dbReference>